<feature type="signal peptide" evidence="2">
    <location>
        <begin position="1"/>
        <end position="24"/>
    </location>
</feature>
<evidence type="ECO:0000313" key="5">
    <source>
        <dbReference type="Proteomes" id="UP000462621"/>
    </source>
</evidence>
<comment type="similarity">
    <text evidence="1">Belongs to the membrane fusion protein (MFP) (TC 8.A.1) family.</text>
</comment>
<organism evidence="4 5">
    <name type="scientific">Vibrio eleionomae</name>
    <dbReference type="NCBI Taxonomy" id="2653505"/>
    <lineage>
        <taxon>Bacteria</taxon>
        <taxon>Pseudomonadati</taxon>
        <taxon>Pseudomonadota</taxon>
        <taxon>Gammaproteobacteria</taxon>
        <taxon>Vibrionales</taxon>
        <taxon>Vibrionaceae</taxon>
        <taxon>Vibrio</taxon>
    </lineage>
</organism>
<evidence type="ECO:0000256" key="2">
    <source>
        <dbReference type="SAM" id="SignalP"/>
    </source>
</evidence>
<evidence type="ECO:0000256" key="1">
    <source>
        <dbReference type="ARBA" id="ARBA00009477"/>
    </source>
</evidence>
<dbReference type="RefSeq" id="WP_161154174.1">
    <property type="nucleotide sequence ID" value="NZ_WEKT01000008.1"/>
</dbReference>
<dbReference type="SUPFAM" id="SSF111369">
    <property type="entry name" value="HlyD-like secretion proteins"/>
    <property type="match status" value="1"/>
</dbReference>
<dbReference type="AlphaFoldDB" id="A0A7X4RU38"/>
<dbReference type="InterPro" id="IPR006143">
    <property type="entry name" value="RND_pump_MFP"/>
</dbReference>
<proteinExistence type="inferred from homology"/>
<name>A0A7X4RU38_9VIBR</name>
<dbReference type="GO" id="GO:1990281">
    <property type="term" value="C:efflux pump complex"/>
    <property type="evidence" value="ECO:0007669"/>
    <property type="project" value="TreeGrafter"/>
</dbReference>
<sequence length="258" mass="28513">MVARRLSLAVVMAASLCSSFIVQAQPEVSSEGIRVQLKPEAQMVVSSEISGRLSDLPFKEGDRFNKGQEIVGVACAIYQAKYRHTVADTTLAQQKYHIAKRLNKLESNSVLEVGQAQADLDKAQAEQDIAKVMVDRCHIKAPFSGRVSERMVEPGEFVSEGTKLLNIYSTQAYEVEMIVPSRWVRQLNVGQTFHIHLDETGKTYPATITRLGGVIDALSQSFKVFGEIKNRDRLLLMPGMSGNAQLSVVETKAVRDES</sequence>
<accession>A0A7X4RU38</accession>
<dbReference type="Proteomes" id="UP000462621">
    <property type="component" value="Unassembled WGS sequence"/>
</dbReference>
<dbReference type="Gene3D" id="2.40.30.170">
    <property type="match status" value="1"/>
</dbReference>
<dbReference type="NCBIfam" id="TIGR01730">
    <property type="entry name" value="RND_mfp"/>
    <property type="match status" value="1"/>
</dbReference>
<dbReference type="Gene3D" id="1.10.287.470">
    <property type="entry name" value="Helix hairpin bin"/>
    <property type="match status" value="1"/>
</dbReference>
<evidence type="ECO:0000259" key="3">
    <source>
        <dbReference type="Pfam" id="PF25917"/>
    </source>
</evidence>
<evidence type="ECO:0000313" key="4">
    <source>
        <dbReference type="EMBL" id="MZI92875.1"/>
    </source>
</evidence>
<dbReference type="InterPro" id="IPR058625">
    <property type="entry name" value="MdtA-like_BSH"/>
</dbReference>
<comment type="caution">
    <text evidence="4">The sequence shown here is derived from an EMBL/GenBank/DDBJ whole genome shotgun (WGS) entry which is preliminary data.</text>
</comment>
<protein>
    <submittedName>
        <fullName evidence="4">Efflux RND transporter periplasmic adaptor subunit</fullName>
    </submittedName>
</protein>
<dbReference type="GO" id="GO:0015562">
    <property type="term" value="F:efflux transmembrane transporter activity"/>
    <property type="evidence" value="ECO:0007669"/>
    <property type="project" value="TreeGrafter"/>
</dbReference>
<gene>
    <name evidence="4" type="ORF">F9817_06660</name>
</gene>
<dbReference type="EMBL" id="WEKT01000008">
    <property type="protein sequence ID" value="MZI92875.1"/>
    <property type="molecule type" value="Genomic_DNA"/>
</dbReference>
<keyword evidence="2" id="KW-0732">Signal</keyword>
<feature type="domain" description="Multidrug resistance protein MdtA-like barrel-sandwich hybrid" evidence="3">
    <location>
        <begin position="44"/>
        <end position="167"/>
    </location>
</feature>
<keyword evidence="5" id="KW-1185">Reference proteome</keyword>
<dbReference type="PANTHER" id="PTHR30469">
    <property type="entry name" value="MULTIDRUG RESISTANCE PROTEIN MDTA"/>
    <property type="match status" value="1"/>
</dbReference>
<dbReference type="Pfam" id="PF25917">
    <property type="entry name" value="BSH_RND"/>
    <property type="match status" value="1"/>
</dbReference>
<dbReference type="Gene3D" id="2.40.50.100">
    <property type="match status" value="1"/>
</dbReference>
<reference evidence="4 5" key="1">
    <citation type="submission" date="2019-10" db="EMBL/GenBank/DDBJ databases">
        <title>Vibrio sp. nov. isolated from a shrimp pond.</title>
        <authorList>
            <person name="Gomez-Gil B."/>
            <person name="Enciso-Ibarra J."/>
            <person name="Enciso-Ibarra K."/>
            <person name="Bolan-Mejia C."/>
        </authorList>
    </citation>
    <scope>NUCLEOTIDE SEQUENCE [LARGE SCALE GENOMIC DNA]</scope>
    <source>
        <strain evidence="4 5">CAIM 722</strain>
    </source>
</reference>
<feature type="chain" id="PRO_5031255516" evidence="2">
    <location>
        <begin position="25"/>
        <end position="258"/>
    </location>
</feature>